<comment type="caution">
    <text evidence="2">The sequence shown here is derived from an EMBL/GenBank/DDBJ whole genome shotgun (WGS) entry which is preliminary data.</text>
</comment>
<keyword evidence="3" id="KW-1185">Reference proteome</keyword>
<dbReference type="OrthoDB" id="9815002at2"/>
<dbReference type="InterPro" id="IPR023346">
    <property type="entry name" value="Lysozyme-like_dom_sf"/>
</dbReference>
<dbReference type="AlphaFoldDB" id="D6TIH5"/>
<dbReference type="InParanoid" id="D6TIH5"/>
<dbReference type="PANTHER" id="PTHR37423:SF2">
    <property type="entry name" value="MEMBRANE-BOUND LYTIC MUREIN TRANSGLYCOSYLASE C"/>
    <property type="match status" value="1"/>
</dbReference>
<dbReference type="CDD" id="cd00118">
    <property type="entry name" value="LysM"/>
    <property type="match status" value="1"/>
</dbReference>
<name>D6TIH5_KTERA</name>
<dbReference type="SUPFAM" id="SSF54106">
    <property type="entry name" value="LysM domain"/>
    <property type="match status" value="1"/>
</dbReference>
<dbReference type="PROSITE" id="PS51782">
    <property type="entry name" value="LYSM"/>
    <property type="match status" value="1"/>
</dbReference>
<dbReference type="InterPro" id="IPR018392">
    <property type="entry name" value="LysM"/>
</dbReference>
<dbReference type="RefSeq" id="WP_007905677.1">
    <property type="nucleotide sequence ID" value="NZ_ADVG01000001.1"/>
</dbReference>
<dbReference type="STRING" id="485913.Krac_10776"/>
<dbReference type="InterPro" id="IPR008258">
    <property type="entry name" value="Transglycosylase_SLT_dom_1"/>
</dbReference>
<dbReference type="Gene3D" id="3.10.350.10">
    <property type="entry name" value="LysM domain"/>
    <property type="match status" value="1"/>
</dbReference>
<gene>
    <name evidence="2" type="ORF">Krac_10776</name>
</gene>
<dbReference type="Gene3D" id="1.10.530.10">
    <property type="match status" value="1"/>
</dbReference>
<dbReference type="Pfam" id="PF01476">
    <property type="entry name" value="LysM"/>
    <property type="match status" value="1"/>
</dbReference>
<dbReference type="eggNOG" id="COG0741">
    <property type="taxonomic scope" value="Bacteria"/>
</dbReference>
<sequence>MRKRFLQQRRGRGMLPSPLLCVLFLFLFTMSFLHFQTFAADPGAGKECKWYTVQVGDNLNHIVQQSGVSLADIAQANYLLNMNLILYGQRLCLPQTIQEAGILEDGSVRWYAYTALESSSKTQVEDMLRQYANDYGLPADLVLAIAWQESGWKQHVIAKDGGIGVMQLMPYTAKALNSTISTRRDPYKLEDNIRLGTYYLYKLWERYDGDLDKVVSAYNEGSWNLDHYGIFNHTYVKSVKALMEKYE</sequence>
<organism evidence="2 3">
    <name type="scientific">Ktedonobacter racemifer DSM 44963</name>
    <dbReference type="NCBI Taxonomy" id="485913"/>
    <lineage>
        <taxon>Bacteria</taxon>
        <taxon>Bacillati</taxon>
        <taxon>Chloroflexota</taxon>
        <taxon>Ktedonobacteria</taxon>
        <taxon>Ktedonobacterales</taxon>
        <taxon>Ktedonobacteraceae</taxon>
        <taxon>Ktedonobacter</taxon>
    </lineage>
</organism>
<dbReference type="EMBL" id="ADVG01000001">
    <property type="protein sequence ID" value="EFH89232.1"/>
    <property type="molecule type" value="Genomic_DNA"/>
</dbReference>
<evidence type="ECO:0000313" key="3">
    <source>
        <dbReference type="Proteomes" id="UP000004508"/>
    </source>
</evidence>
<proteinExistence type="predicted"/>
<evidence type="ECO:0000313" key="2">
    <source>
        <dbReference type="EMBL" id="EFH89232.1"/>
    </source>
</evidence>
<dbReference type="Pfam" id="PF01464">
    <property type="entry name" value="SLT"/>
    <property type="match status" value="1"/>
</dbReference>
<dbReference type="FunCoup" id="D6TIH5">
    <property type="interactions" value="19"/>
</dbReference>
<dbReference type="PANTHER" id="PTHR37423">
    <property type="entry name" value="SOLUBLE LYTIC MUREIN TRANSGLYCOSYLASE-RELATED"/>
    <property type="match status" value="1"/>
</dbReference>
<dbReference type="SMART" id="SM00257">
    <property type="entry name" value="LysM"/>
    <property type="match status" value="1"/>
</dbReference>
<feature type="domain" description="LysM" evidence="1">
    <location>
        <begin position="49"/>
        <end position="93"/>
    </location>
</feature>
<dbReference type="InterPro" id="IPR036779">
    <property type="entry name" value="LysM_dom_sf"/>
</dbReference>
<dbReference type="Proteomes" id="UP000004508">
    <property type="component" value="Unassembled WGS sequence"/>
</dbReference>
<evidence type="ECO:0000259" key="1">
    <source>
        <dbReference type="PROSITE" id="PS51782"/>
    </source>
</evidence>
<accession>D6TIH5</accession>
<reference evidence="2 3" key="1">
    <citation type="journal article" date="2011" name="Stand. Genomic Sci.">
        <title>Non-contiguous finished genome sequence and contextual data of the filamentous soil bacterium Ktedonobacter racemifer type strain (SOSP1-21).</title>
        <authorList>
            <person name="Chang Y.J."/>
            <person name="Land M."/>
            <person name="Hauser L."/>
            <person name="Chertkov O."/>
            <person name="Del Rio T.G."/>
            <person name="Nolan M."/>
            <person name="Copeland A."/>
            <person name="Tice H."/>
            <person name="Cheng J.F."/>
            <person name="Lucas S."/>
            <person name="Han C."/>
            <person name="Goodwin L."/>
            <person name="Pitluck S."/>
            <person name="Ivanova N."/>
            <person name="Ovchinikova G."/>
            <person name="Pati A."/>
            <person name="Chen A."/>
            <person name="Palaniappan K."/>
            <person name="Mavromatis K."/>
            <person name="Liolios K."/>
            <person name="Brettin T."/>
            <person name="Fiebig A."/>
            <person name="Rohde M."/>
            <person name="Abt B."/>
            <person name="Goker M."/>
            <person name="Detter J.C."/>
            <person name="Woyke T."/>
            <person name="Bristow J."/>
            <person name="Eisen J.A."/>
            <person name="Markowitz V."/>
            <person name="Hugenholtz P."/>
            <person name="Kyrpides N.C."/>
            <person name="Klenk H.P."/>
            <person name="Lapidus A."/>
        </authorList>
    </citation>
    <scope>NUCLEOTIDE SEQUENCE [LARGE SCALE GENOMIC DNA]</scope>
    <source>
        <strain evidence="3">DSM 44963</strain>
    </source>
</reference>
<protein>
    <submittedName>
        <fullName evidence="2">Lytic transglycosylase catalytic</fullName>
    </submittedName>
</protein>
<dbReference type="SUPFAM" id="SSF53955">
    <property type="entry name" value="Lysozyme-like"/>
    <property type="match status" value="1"/>
</dbReference>